<dbReference type="InterPro" id="IPR032675">
    <property type="entry name" value="LRR_dom_sf"/>
</dbReference>
<evidence type="ECO:0000259" key="5">
    <source>
        <dbReference type="Pfam" id="PF18962"/>
    </source>
</evidence>
<evidence type="ECO:0000256" key="1">
    <source>
        <dbReference type="ARBA" id="ARBA00022614"/>
    </source>
</evidence>
<dbReference type="PROSITE" id="PS51450">
    <property type="entry name" value="LRR"/>
    <property type="match status" value="1"/>
</dbReference>
<dbReference type="RefSeq" id="WP_124801027.1">
    <property type="nucleotide sequence ID" value="NZ_CP034161.1"/>
</dbReference>
<dbReference type="OrthoDB" id="8901262at2"/>
<dbReference type="EMBL" id="CP034161">
    <property type="protein sequence ID" value="AZI38696.1"/>
    <property type="molecule type" value="Genomic_DNA"/>
</dbReference>
<sequence length="541" mass="61022">MKKQLLILSCFLSCLLSYAQNVNIPDANFKAYLVGNSEINTNGDDEIQVSEASAFTGEINVSNKGISLLWGIEYFTEITGLDCSLNSIQNLDLSTNKKLVTLKCSGFNNNGNPMGQIETLNVSQNTNLKTLICSGNKLTSLDVSTNLQLEYLDCNSNAYAIYENDNYVYFYLKNLDISKNINLKYLDCHQNQISYLDLENKIGLEYLDCSYNLLDELNVKNNLNLTVLDCRFNKISLLDISFLKKLEYLNCNSNLLENLNVQNNLSLNQLFLGSNKLTEIDISKNINLISFGFEGNYLSSIDLSKNINLTGIIFSGSLVTSFDISKNKKLETIFAWPGDSLTSLDVSQNPSLEILVCVSCKFKNLDLSKNLNLKQLRVQFSNLEELNLTNNLKLEFFTVFNNKLKKLNIKNLKRPNYDNFWFSATDGPDLKCIDVDDVIYANENWSKNKDSQTIYSTDCSATLATNETQKSQTKIFPNPVKNLLNVQTEAKLQKVEIYSSNGQLIKTSFLKETNVSTLPKGNYIVKITTDKGVQTEKIIKE</sequence>
<dbReference type="InterPro" id="IPR052574">
    <property type="entry name" value="CDIRP"/>
</dbReference>
<evidence type="ECO:0000256" key="3">
    <source>
        <dbReference type="ARBA" id="ARBA00022737"/>
    </source>
</evidence>
<name>A0A3G8YCR8_9FLAO</name>
<dbReference type="NCBIfam" id="TIGR04183">
    <property type="entry name" value="Por_Secre_tail"/>
    <property type="match status" value="1"/>
</dbReference>
<dbReference type="PANTHER" id="PTHR47566">
    <property type="match status" value="1"/>
</dbReference>
<feature type="chain" id="PRO_5018182210" evidence="4">
    <location>
        <begin position="20"/>
        <end position="541"/>
    </location>
</feature>
<reference evidence="7" key="1">
    <citation type="submission" date="2018-11" db="EMBL/GenBank/DDBJ databases">
        <title>Proposal to divide the Flavobacteriaceae and reorganize its genera based on Amino Acid Identity values calculated from whole genome sequences.</title>
        <authorList>
            <person name="Nicholson A.C."/>
            <person name="Gulvik C.A."/>
            <person name="Whitney A.M."/>
            <person name="Humrighouse B.W."/>
            <person name="Bell M."/>
            <person name="Holmes B."/>
            <person name="Steigerwalt A.B."/>
            <person name="Villarma A."/>
            <person name="Sheth M."/>
            <person name="Batra D."/>
            <person name="Pryor J."/>
            <person name="Bernardet J.-F."/>
            <person name="Hugo C."/>
            <person name="Kampfer P."/>
            <person name="Newman J.D."/>
            <person name="McQuiston J.R."/>
        </authorList>
    </citation>
    <scope>NUCLEOTIDE SEQUENCE [LARGE SCALE GENOMIC DNA]</scope>
    <source>
        <strain evidence="7">F5649</strain>
    </source>
</reference>
<dbReference type="Pfam" id="PF18962">
    <property type="entry name" value="Por_Secre_tail"/>
    <property type="match status" value="1"/>
</dbReference>
<keyword evidence="3" id="KW-0677">Repeat</keyword>
<keyword evidence="7" id="KW-1185">Reference proteome</keyword>
<dbReference type="Gene3D" id="3.80.10.10">
    <property type="entry name" value="Ribonuclease Inhibitor"/>
    <property type="match status" value="2"/>
</dbReference>
<gene>
    <name evidence="6" type="ORF">EIB74_01415</name>
</gene>
<evidence type="ECO:0000313" key="6">
    <source>
        <dbReference type="EMBL" id="AZI38696.1"/>
    </source>
</evidence>
<evidence type="ECO:0000256" key="2">
    <source>
        <dbReference type="ARBA" id="ARBA00022729"/>
    </source>
</evidence>
<feature type="domain" description="Secretion system C-terminal sorting" evidence="5">
    <location>
        <begin position="475"/>
        <end position="539"/>
    </location>
</feature>
<dbReference type="GO" id="GO:0035591">
    <property type="term" value="F:signaling adaptor activity"/>
    <property type="evidence" value="ECO:0007669"/>
    <property type="project" value="TreeGrafter"/>
</dbReference>
<keyword evidence="2 4" id="KW-0732">Signal</keyword>
<dbReference type="InterPro" id="IPR026444">
    <property type="entry name" value="Secre_tail"/>
</dbReference>
<evidence type="ECO:0000256" key="4">
    <source>
        <dbReference type="SAM" id="SignalP"/>
    </source>
</evidence>
<dbReference type="SUPFAM" id="SSF52058">
    <property type="entry name" value="L domain-like"/>
    <property type="match status" value="2"/>
</dbReference>
<dbReference type="Proteomes" id="UP000281810">
    <property type="component" value="Chromosome"/>
</dbReference>
<evidence type="ECO:0000313" key="7">
    <source>
        <dbReference type="Proteomes" id="UP000281810"/>
    </source>
</evidence>
<dbReference type="AlphaFoldDB" id="A0A3G8YCR8"/>
<keyword evidence="1" id="KW-0433">Leucine-rich repeat</keyword>
<accession>A0A3G8YCR8</accession>
<feature type="signal peptide" evidence="4">
    <location>
        <begin position="1"/>
        <end position="19"/>
    </location>
</feature>
<dbReference type="InterPro" id="IPR001611">
    <property type="entry name" value="Leu-rich_rpt"/>
</dbReference>
<organism evidence="6 7">
    <name type="scientific">Epilithonimonas vandammei</name>
    <dbReference type="NCBI Taxonomy" id="2487072"/>
    <lineage>
        <taxon>Bacteria</taxon>
        <taxon>Pseudomonadati</taxon>
        <taxon>Bacteroidota</taxon>
        <taxon>Flavobacteriia</taxon>
        <taxon>Flavobacteriales</taxon>
        <taxon>Weeksellaceae</taxon>
        <taxon>Chryseobacterium group</taxon>
        <taxon>Epilithonimonas</taxon>
    </lineage>
</organism>
<dbReference type="PANTHER" id="PTHR47566:SF1">
    <property type="entry name" value="PROTEIN NUD1"/>
    <property type="match status" value="1"/>
</dbReference>
<protein>
    <submittedName>
        <fullName evidence="6">T9SS C-terminal target domain-containing protein</fullName>
    </submittedName>
</protein>
<proteinExistence type="predicted"/>